<dbReference type="GO" id="GO:0006955">
    <property type="term" value="P:immune response"/>
    <property type="evidence" value="ECO:0007669"/>
    <property type="project" value="InterPro"/>
</dbReference>
<evidence type="ECO:0000256" key="4">
    <source>
        <dbReference type="SAM" id="Phobius"/>
    </source>
</evidence>
<evidence type="ECO:0000313" key="7">
    <source>
        <dbReference type="Proteomes" id="UP000261540"/>
    </source>
</evidence>
<keyword evidence="3" id="KW-0145">Chemotaxis</keyword>
<keyword evidence="3" id="KW-0964">Secreted</keyword>
<keyword evidence="4" id="KW-0472">Membrane</keyword>
<evidence type="ECO:0000313" key="6">
    <source>
        <dbReference type="Ensembl" id="ENSPKIP00000016504.1"/>
    </source>
</evidence>
<name>A0A3B3RDQ2_9TELE</name>
<dbReference type="CDD" id="cd00273">
    <property type="entry name" value="Chemokine_CXC"/>
    <property type="match status" value="1"/>
</dbReference>
<dbReference type="InterPro" id="IPR033899">
    <property type="entry name" value="CXC_Chemokine_domain"/>
</dbReference>
<dbReference type="GO" id="GO:0006952">
    <property type="term" value="P:defense response"/>
    <property type="evidence" value="ECO:0007669"/>
    <property type="project" value="InterPro"/>
</dbReference>
<keyword evidence="2 3" id="KW-0202">Cytokine</keyword>
<dbReference type="Ensembl" id="ENSPKIT00000040999.1">
    <property type="protein sequence ID" value="ENSPKIP00000016504.1"/>
    <property type="gene ID" value="ENSPKIG00000002786.1"/>
</dbReference>
<comment type="subcellular location">
    <subcellularLocation>
        <location evidence="3">Secreted</location>
    </subcellularLocation>
</comment>
<dbReference type="InterPro" id="IPR036048">
    <property type="entry name" value="Interleukin_8-like_sf"/>
</dbReference>
<organism evidence="6 7">
    <name type="scientific">Paramormyrops kingsleyae</name>
    <dbReference type="NCBI Taxonomy" id="1676925"/>
    <lineage>
        <taxon>Eukaryota</taxon>
        <taxon>Metazoa</taxon>
        <taxon>Chordata</taxon>
        <taxon>Craniata</taxon>
        <taxon>Vertebrata</taxon>
        <taxon>Euteleostomi</taxon>
        <taxon>Actinopterygii</taxon>
        <taxon>Neopterygii</taxon>
        <taxon>Teleostei</taxon>
        <taxon>Osteoglossocephala</taxon>
        <taxon>Osteoglossomorpha</taxon>
        <taxon>Osteoglossiformes</taxon>
        <taxon>Mormyridae</taxon>
        <taxon>Paramormyrops</taxon>
    </lineage>
</organism>
<dbReference type="STRING" id="1676925.ENSPKIP00000016504"/>
<feature type="domain" description="Chemokine interleukin-8-like" evidence="5">
    <location>
        <begin position="28"/>
        <end position="90"/>
    </location>
</feature>
<proteinExistence type="inferred from homology"/>
<keyword evidence="4" id="KW-0812">Transmembrane</keyword>
<evidence type="ECO:0000256" key="1">
    <source>
        <dbReference type="ARBA" id="ARBA00010665"/>
    </source>
</evidence>
<dbReference type="GeneTree" id="ENSGT01060000248978"/>
<comment type="similarity">
    <text evidence="1 3">Belongs to the intercrine alpha (chemokine CxC) family.</text>
</comment>
<dbReference type="InterPro" id="IPR001811">
    <property type="entry name" value="Chemokine_IL8-like_dom"/>
</dbReference>
<evidence type="ECO:0000256" key="2">
    <source>
        <dbReference type="ARBA" id="ARBA00022514"/>
    </source>
</evidence>
<accession>A0A3B3RDQ2</accession>
<dbReference type="Gene3D" id="2.40.50.40">
    <property type="match status" value="1"/>
</dbReference>
<dbReference type="SMART" id="SM00199">
    <property type="entry name" value="SCY"/>
    <property type="match status" value="1"/>
</dbReference>
<dbReference type="GO" id="GO:0008009">
    <property type="term" value="F:chemokine activity"/>
    <property type="evidence" value="ECO:0007669"/>
    <property type="project" value="InterPro"/>
</dbReference>
<reference evidence="6" key="1">
    <citation type="submission" date="2025-08" db="UniProtKB">
        <authorList>
            <consortium name="Ensembl"/>
        </authorList>
    </citation>
    <scope>IDENTIFICATION</scope>
</reference>
<dbReference type="InterPro" id="IPR018048">
    <property type="entry name" value="Chemokine_CXC_CS"/>
</dbReference>
<dbReference type="PROSITE" id="PS00471">
    <property type="entry name" value="SMALL_CYTOKINES_CXC"/>
    <property type="match status" value="1"/>
</dbReference>
<evidence type="ECO:0000259" key="5">
    <source>
        <dbReference type="SMART" id="SM00199"/>
    </source>
</evidence>
<dbReference type="Proteomes" id="UP000261540">
    <property type="component" value="Unplaced"/>
</dbReference>
<dbReference type="Pfam" id="PF00048">
    <property type="entry name" value="IL8"/>
    <property type="match status" value="1"/>
</dbReference>
<feature type="transmembrane region" description="Helical" evidence="4">
    <location>
        <begin position="7"/>
        <end position="26"/>
    </location>
</feature>
<reference evidence="6" key="2">
    <citation type="submission" date="2025-09" db="UniProtKB">
        <authorList>
            <consortium name="Ensembl"/>
        </authorList>
    </citation>
    <scope>IDENTIFICATION</scope>
</reference>
<dbReference type="AlphaFoldDB" id="A0A3B3RDQ2"/>
<sequence>MTSNKAFMVSDFVIYFFALFIGMMIVPKSTCLCSNAEVNFIKPRNIAKIVLHRPSSFCQKMEIIVTMKNGGFKKCLNAETKFAKKFLEHSKMKNRSVKKM</sequence>
<evidence type="ECO:0000256" key="3">
    <source>
        <dbReference type="RuleBase" id="RU361149"/>
    </source>
</evidence>
<keyword evidence="4" id="KW-1133">Transmembrane helix</keyword>
<protein>
    <recommendedName>
        <fullName evidence="3">C-X-C motif chemokine</fullName>
    </recommendedName>
</protein>
<dbReference type="SUPFAM" id="SSF54117">
    <property type="entry name" value="Interleukin 8-like chemokines"/>
    <property type="match status" value="1"/>
</dbReference>
<keyword evidence="7" id="KW-1185">Reference proteome</keyword>
<dbReference type="GO" id="GO:0005615">
    <property type="term" value="C:extracellular space"/>
    <property type="evidence" value="ECO:0007669"/>
    <property type="project" value="UniProtKB-UniRule"/>
</dbReference>